<accession>A0A5C3MID2</accession>
<name>A0A5C3MID2_9AGAR</name>
<reference evidence="1 2" key="1">
    <citation type="journal article" date="2019" name="Nat. Ecol. Evol.">
        <title>Megaphylogeny resolves global patterns of mushroom evolution.</title>
        <authorList>
            <person name="Varga T."/>
            <person name="Krizsan K."/>
            <person name="Foldi C."/>
            <person name="Dima B."/>
            <person name="Sanchez-Garcia M."/>
            <person name="Sanchez-Ramirez S."/>
            <person name="Szollosi G.J."/>
            <person name="Szarkandi J.G."/>
            <person name="Papp V."/>
            <person name="Albert L."/>
            <person name="Andreopoulos W."/>
            <person name="Angelini C."/>
            <person name="Antonin V."/>
            <person name="Barry K.W."/>
            <person name="Bougher N.L."/>
            <person name="Buchanan P."/>
            <person name="Buyck B."/>
            <person name="Bense V."/>
            <person name="Catcheside P."/>
            <person name="Chovatia M."/>
            <person name="Cooper J."/>
            <person name="Damon W."/>
            <person name="Desjardin D."/>
            <person name="Finy P."/>
            <person name="Geml J."/>
            <person name="Haridas S."/>
            <person name="Hughes K."/>
            <person name="Justo A."/>
            <person name="Karasinski D."/>
            <person name="Kautmanova I."/>
            <person name="Kiss B."/>
            <person name="Kocsube S."/>
            <person name="Kotiranta H."/>
            <person name="LaButti K.M."/>
            <person name="Lechner B.E."/>
            <person name="Liimatainen K."/>
            <person name="Lipzen A."/>
            <person name="Lukacs Z."/>
            <person name="Mihaltcheva S."/>
            <person name="Morgado L.N."/>
            <person name="Niskanen T."/>
            <person name="Noordeloos M.E."/>
            <person name="Ohm R.A."/>
            <person name="Ortiz-Santana B."/>
            <person name="Ovrebo C."/>
            <person name="Racz N."/>
            <person name="Riley R."/>
            <person name="Savchenko A."/>
            <person name="Shiryaev A."/>
            <person name="Soop K."/>
            <person name="Spirin V."/>
            <person name="Szebenyi C."/>
            <person name="Tomsovsky M."/>
            <person name="Tulloss R.E."/>
            <person name="Uehling J."/>
            <person name="Grigoriev I.V."/>
            <person name="Vagvolgyi C."/>
            <person name="Papp T."/>
            <person name="Martin F.M."/>
            <person name="Miettinen O."/>
            <person name="Hibbett D.S."/>
            <person name="Nagy L.G."/>
        </authorList>
    </citation>
    <scope>NUCLEOTIDE SEQUENCE [LARGE SCALE GENOMIC DNA]</scope>
    <source>
        <strain evidence="1 2">CBS 166.37</strain>
    </source>
</reference>
<evidence type="ECO:0008006" key="3">
    <source>
        <dbReference type="Google" id="ProtNLM"/>
    </source>
</evidence>
<evidence type="ECO:0000313" key="1">
    <source>
        <dbReference type="EMBL" id="TFK45162.1"/>
    </source>
</evidence>
<proteinExistence type="predicted"/>
<organism evidence="1 2">
    <name type="scientific">Crucibulum laeve</name>
    <dbReference type="NCBI Taxonomy" id="68775"/>
    <lineage>
        <taxon>Eukaryota</taxon>
        <taxon>Fungi</taxon>
        <taxon>Dikarya</taxon>
        <taxon>Basidiomycota</taxon>
        <taxon>Agaricomycotina</taxon>
        <taxon>Agaricomycetes</taxon>
        <taxon>Agaricomycetidae</taxon>
        <taxon>Agaricales</taxon>
        <taxon>Agaricineae</taxon>
        <taxon>Nidulariaceae</taxon>
        <taxon>Crucibulum</taxon>
    </lineage>
</organism>
<dbReference type="STRING" id="68775.A0A5C3MID2"/>
<dbReference type="InterPro" id="IPR032675">
    <property type="entry name" value="LRR_dom_sf"/>
</dbReference>
<dbReference type="OrthoDB" id="3543113at2759"/>
<dbReference type="Proteomes" id="UP000308652">
    <property type="component" value="Unassembled WGS sequence"/>
</dbReference>
<dbReference type="EMBL" id="ML213590">
    <property type="protein sequence ID" value="TFK45162.1"/>
    <property type="molecule type" value="Genomic_DNA"/>
</dbReference>
<keyword evidence="2" id="KW-1185">Reference proteome</keyword>
<gene>
    <name evidence="1" type="ORF">BDQ12DRAFT_718256</name>
</gene>
<sequence>MHAFLQTQDLMHLIFECLRDDAPGRAANKTLVALALTCHEFQNLALDCLPEDLWTETQDMNLYTSFRFTRRIYIKDFSRFDFYAQRIKCLEYHTVYSGSGSTDPDDFLCFVKLHNVRCTQPLLPNLREISFLDSRHATFRPDIFLAGGPKSISLQWSGSDENADKLLPFIQKFCPTLETLDLGSLISLPTLKDPYFSTFVITMDKLRELYCGRKILDAAALDHLASLPYLRTLQVCNSTQGILQAVGSVSGSSKFSHLQNLIMKEDHAMQVLPSFAALLRRLSPLQLRSLELHLHTLRSGIDISSVLFDIFGSLTSSSRLGTMHRIIIHSSASDHPTLSSSTNGLAFSASAITPLFAFSNLVKLELVFPSQSYVDFDDEFMLSVGRAWSKLQHLQLGPLKGWGVKHPAITFNGLVALVEGCPDLEFLAFVFNASASDELKRDSKSLPMNASVTSLFVGDSIIDQKGEEYAAMVLSTMFPRLLNITGAWNFSGFDPYTPIWQSLVKKLNQKNRGR</sequence>
<protein>
    <recommendedName>
        <fullName evidence="3">F-box domain-containing protein</fullName>
    </recommendedName>
</protein>
<dbReference type="AlphaFoldDB" id="A0A5C3MID2"/>
<dbReference type="Gene3D" id="3.80.10.10">
    <property type="entry name" value="Ribonuclease Inhibitor"/>
    <property type="match status" value="2"/>
</dbReference>
<dbReference type="SUPFAM" id="SSF52047">
    <property type="entry name" value="RNI-like"/>
    <property type="match status" value="1"/>
</dbReference>
<evidence type="ECO:0000313" key="2">
    <source>
        <dbReference type="Proteomes" id="UP000308652"/>
    </source>
</evidence>